<organism evidence="5">
    <name type="scientific">Paramoeba aestuarina</name>
    <dbReference type="NCBI Taxonomy" id="180227"/>
    <lineage>
        <taxon>Eukaryota</taxon>
        <taxon>Amoebozoa</taxon>
        <taxon>Discosea</taxon>
        <taxon>Flabellinia</taxon>
        <taxon>Dactylopodida</taxon>
        <taxon>Paramoebidae</taxon>
        <taxon>Paramoeba</taxon>
    </lineage>
</organism>
<dbReference type="AlphaFoldDB" id="A0A7S4NL52"/>
<dbReference type="InterPro" id="IPR028909">
    <property type="entry name" value="bL21-like"/>
</dbReference>
<dbReference type="InterPro" id="IPR036164">
    <property type="entry name" value="bL21-like_sf"/>
</dbReference>
<sequence length="174" mass="19874">MFSLCPVLKLINPMSIGKRLGHTHLMTLSVADVNETQTLTSLLDLSAELFTVVLYRGEQYKMAKDDTLMLPRLNAMIGEEVAFKKCLMVGGKTFTAIGRPFLDNVRVTARIEEHKKSHNVIYYLDRHKRKNIQWKNNQNQVTIIRVEKVEYHPDIVGPLDKETGRLTTTGAFED</sequence>
<keyword evidence="3" id="KW-0687">Ribonucleoprotein</keyword>
<dbReference type="SUPFAM" id="SSF141091">
    <property type="entry name" value="L21p-like"/>
    <property type="match status" value="1"/>
</dbReference>
<evidence type="ECO:0000313" key="5">
    <source>
        <dbReference type="EMBL" id="CAE2294397.1"/>
    </source>
</evidence>
<dbReference type="GO" id="GO:0005762">
    <property type="term" value="C:mitochondrial large ribosomal subunit"/>
    <property type="evidence" value="ECO:0007669"/>
    <property type="project" value="TreeGrafter"/>
</dbReference>
<comment type="similarity">
    <text evidence="1">Belongs to the bacterial ribosomal protein bL21 family.</text>
</comment>
<dbReference type="NCBIfam" id="TIGR00061">
    <property type="entry name" value="L21"/>
    <property type="match status" value="1"/>
</dbReference>
<evidence type="ECO:0000256" key="3">
    <source>
        <dbReference type="ARBA" id="ARBA00023274"/>
    </source>
</evidence>
<dbReference type="InterPro" id="IPR001787">
    <property type="entry name" value="Ribosomal_bL21"/>
</dbReference>
<dbReference type="PANTHER" id="PTHR21349:SF0">
    <property type="entry name" value="LARGE RIBOSOMAL SUBUNIT PROTEIN BL21M"/>
    <property type="match status" value="1"/>
</dbReference>
<dbReference type="Pfam" id="PF00829">
    <property type="entry name" value="Ribosomal_L21p"/>
    <property type="match status" value="1"/>
</dbReference>
<dbReference type="GO" id="GO:0003735">
    <property type="term" value="F:structural constituent of ribosome"/>
    <property type="evidence" value="ECO:0007669"/>
    <property type="project" value="InterPro"/>
</dbReference>
<gene>
    <name evidence="5" type="ORF">NAES01612_LOCUS6605</name>
</gene>
<dbReference type="EMBL" id="HBKR01009914">
    <property type="protein sequence ID" value="CAE2294397.1"/>
    <property type="molecule type" value="Transcribed_RNA"/>
</dbReference>
<dbReference type="GO" id="GO:0006412">
    <property type="term" value="P:translation"/>
    <property type="evidence" value="ECO:0007669"/>
    <property type="project" value="InterPro"/>
</dbReference>
<proteinExistence type="inferred from homology"/>
<evidence type="ECO:0000256" key="4">
    <source>
        <dbReference type="ARBA" id="ARBA00044129"/>
    </source>
</evidence>
<dbReference type="GO" id="GO:0003723">
    <property type="term" value="F:RNA binding"/>
    <property type="evidence" value="ECO:0007669"/>
    <property type="project" value="InterPro"/>
</dbReference>
<evidence type="ECO:0000256" key="2">
    <source>
        <dbReference type="ARBA" id="ARBA00022980"/>
    </source>
</evidence>
<reference evidence="5" key="1">
    <citation type="submission" date="2021-01" db="EMBL/GenBank/DDBJ databases">
        <authorList>
            <person name="Corre E."/>
            <person name="Pelletier E."/>
            <person name="Niang G."/>
            <person name="Scheremetjew M."/>
            <person name="Finn R."/>
            <person name="Kale V."/>
            <person name="Holt S."/>
            <person name="Cochrane G."/>
            <person name="Meng A."/>
            <person name="Brown T."/>
            <person name="Cohen L."/>
        </authorList>
    </citation>
    <scope>NUCLEOTIDE SEQUENCE</scope>
    <source>
        <strain evidence="5">SoJaBio B1-5/56/2</strain>
    </source>
</reference>
<name>A0A7S4NL52_9EUKA</name>
<evidence type="ECO:0000256" key="1">
    <source>
        <dbReference type="ARBA" id="ARBA00008563"/>
    </source>
</evidence>
<protein>
    <recommendedName>
        <fullName evidence="4">Large ribosomal subunit protein bL21m</fullName>
    </recommendedName>
</protein>
<keyword evidence="2" id="KW-0689">Ribosomal protein</keyword>
<accession>A0A7S4NL52</accession>
<dbReference type="PANTHER" id="PTHR21349">
    <property type="entry name" value="50S RIBOSOMAL PROTEIN L21"/>
    <property type="match status" value="1"/>
</dbReference>